<keyword evidence="1" id="KW-0812">Transmembrane</keyword>
<name>A0ABS1DVR1_RUBGE</name>
<accession>A0ABS1DVR1</accession>
<dbReference type="InterPro" id="IPR049458">
    <property type="entry name" value="EpsG-like"/>
</dbReference>
<proteinExistence type="predicted"/>
<dbReference type="RefSeq" id="WP_200379001.1">
    <property type="nucleotide sequence ID" value="NZ_NRRU01000048.1"/>
</dbReference>
<reference evidence="2" key="1">
    <citation type="submission" date="2017-08" db="EMBL/GenBank/DDBJ databases">
        <authorList>
            <person name="Imhoff J.F."/>
            <person name="Rahn T."/>
            <person name="Kuenzel S."/>
            <person name="Neulinger S.C."/>
        </authorList>
    </citation>
    <scope>NUCLEOTIDE SEQUENCE</scope>
    <source>
        <strain evidence="2">IM 151</strain>
    </source>
</reference>
<evidence type="ECO:0008006" key="4">
    <source>
        <dbReference type="Google" id="ProtNLM"/>
    </source>
</evidence>
<keyword evidence="1" id="KW-1133">Transmembrane helix</keyword>
<dbReference type="Pfam" id="PF14897">
    <property type="entry name" value="EpsG"/>
    <property type="match status" value="1"/>
</dbReference>
<keyword evidence="3" id="KW-1185">Reference proteome</keyword>
<feature type="transmembrane region" description="Helical" evidence="1">
    <location>
        <begin position="176"/>
        <end position="200"/>
    </location>
</feature>
<comment type="caution">
    <text evidence="2">The sequence shown here is derived from an EMBL/GenBank/DDBJ whole genome shotgun (WGS) entry which is preliminary data.</text>
</comment>
<gene>
    <name evidence="2" type="ORF">CKO43_13640</name>
</gene>
<feature type="transmembrane region" description="Helical" evidence="1">
    <location>
        <begin position="77"/>
        <end position="98"/>
    </location>
</feature>
<feature type="transmembrane region" description="Helical" evidence="1">
    <location>
        <begin position="148"/>
        <end position="169"/>
    </location>
</feature>
<feature type="transmembrane region" description="Helical" evidence="1">
    <location>
        <begin position="302"/>
        <end position="320"/>
    </location>
</feature>
<evidence type="ECO:0000313" key="2">
    <source>
        <dbReference type="EMBL" id="MBK1713818.1"/>
    </source>
</evidence>
<feature type="transmembrane region" description="Helical" evidence="1">
    <location>
        <begin position="105"/>
        <end position="136"/>
    </location>
</feature>
<feature type="transmembrane region" description="Helical" evidence="1">
    <location>
        <begin position="17"/>
        <end position="35"/>
    </location>
</feature>
<keyword evidence="1" id="KW-0472">Membrane</keyword>
<evidence type="ECO:0000313" key="3">
    <source>
        <dbReference type="Proteomes" id="UP001041814"/>
    </source>
</evidence>
<reference evidence="2" key="2">
    <citation type="journal article" date="2020" name="Microorganisms">
        <title>Osmotic Adaptation and Compatible Solute Biosynthesis of Phototrophic Bacteria as Revealed from Genome Analyses.</title>
        <authorList>
            <person name="Imhoff J.F."/>
            <person name="Rahn T."/>
            <person name="Kunzel S."/>
            <person name="Keller A."/>
            <person name="Neulinger S.C."/>
        </authorList>
    </citation>
    <scope>NUCLEOTIDE SEQUENCE</scope>
    <source>
        <strain evidence="2">IM 151</strain>
    </source>
</reference>
<protein>
    <recommendedName>
        <fullName evidence="4">EpsG family protein</fullName>
    </recommendedName>
</protein>
<sequence length="326" mass="36175">MAAMPGQASASQRSRDLQVLVIWVVALLIQLVSFGRDFGTDIDNYVDYLKALDSISTANSLEPIYIFLGRICLDIGLGRTAVIELTALASIMLIAVFCSRQRNPLATLVIVLGWMLLQQIWGTIRMGLGVCLLLFANEIYIRRGRIPWWTLAAPVFHWSLLVHPFTLLLRWRARTAVVLSILTYAVVATTGSIRTLFFAIVPDQMAAVANYAALQGESVATIPSPLALLIHLMLVYALTKTCSQEELPRFLGPLTLLYCATCLFFDFDQAGGRVANILISMKLLALIKVYDEAERLSSRALLVRSAILAYCCLVALQYYIANAEYF</sequence>
<dbReference type="Proteomes" id="UP001041814">
    <property type="component" value="Unassembled WGS sequence"/>
</dbReference>
<evidence type="ECO:0000256" key="1">
    <source>
        <dbReference type="SAM" id="Phobius"/>
    </source>
</evidence>
<feature type="transmembrane region" description="Helical" evidence="1">
    <location>
        <begin position="220"/>
        <end position="238"/>
    </location>
</feature>
<dbReference type="EMBL" id="NRRU01000048">
    <property type="protein sequence ID" value="MBK1713818.1"/>
    <property type="molecule type" value="Genomic_DNA"/>
</dbReference>
<organism evidence="2 3">
    <name type="scientific">Rubrivivax gelatinosus</name>
    <name type="common">Rhodocyclus gelatinosus</name>
    <name type="synonym">Rhodopseudomonas gelatinosa</name>
    <dbReference type="NCBI Taxonomy" id="28068"/>
    <lineage>
        <taxon>Bacteria</taxon>
        <taxon>Pseudomonadati</taxon>
        <taxon>Pseudomonadota</taxon>
        <taxon>Betaproteobacteria</taxon>
        <taxon>Burkholderiales</taxon>
        <taxon>Sphaerotilaceae</taxon>
        <taxon>Rubrivivax</taxon>
    </lineage>
</organism>